<dbReference type="PANTHER" id="PTHR37419">
    <property type="entry name" value="SERINE/THREONINE-PROTEIN KINASE TOXIN HIPA"/>
    <property type="match status" value="1"/>
</dbReference>
<evidence type="ECO:0000256" key="2">
    <source>
        <dbReference type="ARBA" id="ARBA00022679"/>
    </source>
</evidence>
<evidence type="ECO:0000259" key="4">
    <source>
        <dbReference type="Pfam" id="PF07804"/>
    </source>
</evidence>
<accession>A0A432ZPZ2</accession>
<dbReference type="Proteomes" id="UP000287996">
    <property type="component" value="Unassembled WGS sequence"/>
</dbReference>
<evidence type="ECO:0000313" key="6">
    <source>
        <dbReference type="Proteomes" id="UP000287996"/>
    </source>
</evidence>
<keyword evidence="2" id="KW-0808">Transferase</keyword>
<keyword evidence="6" id="KW-1185">Reference proteome</keyword>
<dbReference type="OrthoDB" id="8555656at2"/>
<keyword evidence="3" id="KW-0418">Kinase</keyword>
<reference evidence="5 6" key="1">
    <citation type="journal article" date="2011" name="Front. Microbiol.">
        <title>Genomic signatures of strain selection and enhancement in Bacillus atrophaeus var. globigii, a historical biowarfare simulant.</title>
        <authorList>
            <person name="Gibbons H.S."/>
            <person name="Broomall S.M."/>
            <person name="McNew L.A."/>
            <person name="Daligault H."/>
            <person name="Chapman C."/>
            <person name="Bruce D."/>
            <person name="Karavis M."/>
            <person name="Krepps M."/>
            <person name="McGregor P.A."/>
            <person name="Hong C."/>
            <person name="Park K.H."/>
            <person name="Akmal A."/>
            <person name="Feldman A."/>
            <person name="Lin J.S."/>
            <person name="Chang W.E."/>
            <person name="Higgs B.W."/>
            <person name="Demirev P."/>
            <person name="Lindquist J."/>
            <person name="Liem A."/>
            <person name="Fochler E."/>
            <person name="Read T.D."/>
            <person name="Tapia R."/>
            <person name="Johnson S."/>
            <person name="Bishop-Lilly K.A."/>
            <person name="Detter C."/>
            <person name="Han C."/>
            <person name="Sozhamannan S."/>
            <person name="Rosenzweig C.N."/>
            <person name="Skowronski E.W."/>
        </authorList>
    </citation>
    <scope>NUCLEOTIDE SEQUENCE [LARGE SCALE GENOMIC DNA]</scope>
    <source>
        <strain evidence="5 6">CC-PW-9</strain>
    </source>
</reference>
<protein>
    <recommendedName>
        <fullName evidence="4">HipA-like C-terminal domain-containing protein</fullName>
    </recommendedName>
</protein>
<dbReference type="RefSeq" id="WP_126842150.1">
    <property type="nucleotide sequence ID" value="NZ_PIQH01000007.1"/>
</dbReference>
<evidence type="ECO:0000313" key="5">
    <source>
        <dbReference type="EMBL" id="RUO79974.1"/>
    </source>
</evidence>
<sequence length="458" mass="51211">MSKLTDNIILTLKLEPKSAASLARQLGVDGTTISRQLAKLSSQVLKAGEGRSTRWFLRRTLPQFNGATSLPIYRVNRNGEAEKMAELYSVYPANCYLVQYFRFESDANKSVSEWKFYESLPWWLSDMRPQGFLGRLFAKRLAEQSERVDTDPRAWSDDDVLAMLAKYPQDHIGNLLIGADAYQRWLNAPVKKSINDNDASLMAEQIASGEHFDSSARGEQPKFTGKLGDAECIVKFSGRISGDQTDSVARRWADLLHAEAISSHVMNRSDFLKAAHNRSFCANHRVLLASRRFDRLNNGGRVGVVSFLSLEAEFVGKGLQSWPEVADELQAQRVITAEATNQCKIAWAFGQLIANSDMHLGNVSVENCGGRPLSLAPIYDMLPMHFSPKPNGDLPSSVFPIRTTARVSKVCWQAAYQMALDFWHNVLESADVSEHFKILARQQLAAVDEFSSVINRMA</sequence>
<dbReference type="InterPro" id="IPR012893">
    <property type="entry name" value="HipA-like_C"/>
</dbReference>
<dbReference type="InterPro" id="IPR052028">
    <property type="entry name" value="HipA_Ser/Thr_kinase"/>
</dbReference>
<dbReference type="PANTHER" id="PTHR37419:SF8">
    <property type="entry name" value="TOXIN YJJJ"/>
    <property type="match status" value="1"/>
</dbReference>
<feature type="domain" description="HipA-like C-terminal" evidence="4">
    <location>
        <begin position="215"/>
        <end position="397"/>
    </location>
</feature>
<comment type="similarity">
    <text evidence="1">Belongs to the HipA Ser/Thr kinase family.</text>
</comment>
<dbReference type="EMBL" id="PIQH01000007">
    <property type="protein sequence ID" value="RUO79974.1"/>
    <property type="molecule type" value="Genomic_DNA"/>
</dbReference>
<dbReference type="AlphaFoldDB" id="A0A432ZPZ2"/>
<organism evidence="5 6">
    <name type="scientific">Idiomarina tyrosinivorans</name>
    <dbReference type="NCBI Taxonomy" id="1445662"/>
    <lineage>
        <taxon>Bacteria</taxon>
        <taxon>Pseudomonadati</taxon>
        <taxon>Pseudomonadota</taxon>
        <taxon>Gammaproteobacteria</taxon>
        <taxon>Alteromonadales</taxon>
        <taxon>Idiomarinaceae</taxon>
        <taxon>Idiomarina</taxon>
    </lineage>
</organism>
<gene>
    <name evidence="5" type="ORF">CWI84_08415</name>
</gene>
<comment type="caution">
    <text evidence="5">The sequence shown here is derived from an EMBL/GenBank/DDBJ whole genome shotgun (WGS) entry which is preliminary data.</text>
</comment>
<evidence type="ECO:0000256" key="3">
    <source>
        <dbReference type="ARBA" id="ARBA00022777"/>
    </source>
</evidence>
<name>A0A432ZPZ2_9GAMM</name>
<dbReference type="GO" id="GO:0005829">
    <property type="term" value="C:cytosol"/>
    <property type="evidence" value="ECO:0007669"/>
    <property type="project" value="TreeGrafter"/>
</dbReference>
<dbReference type="Pfam" id="PF07804">
    <property type="entry name" value="HipA_C"/>
    <property type="match status" value="1"/>
</dbReference>
<dbReference type="NCBIfam" id="NF007297">
    <property type="entry name" value="PRK09775.1"/>
    <property type="match status" value="1"/>
</dbReference>
<evidence type="ECO:0000256" key="1">
    <source>
        <dbReference type="ARBA" id="ARBA00010164"/>
    </source>
</evidence>
<proteinExistence type="inferred from homology"/>
<dbReference type="GO" id="GO:0004674">
    <property type="term" value="F:protein serine/threonine kinase activity"/>
    <property type="evidence" value="ECO:0007669"/>
    <property type="project" value="TreeGrafter"/>
</dbReference>